<dbReference type="Pfam" id="PF08240">
    <property type="entry name" value="ADH_N"/>
    <property type="match status" value="1"/>
</dbReference>
<protein>
    <recommendedName>
        <fullName evidence="3">Enoyl reductase (ER) domain-containing protein</fullName>
    </recommendedName>
</protein>
<proteinExistence type="inferred from homology"/>
<organism evidence="4 5">
    <name type="scientific">Cylindrodendrum hubeiense</name>
    <dbReference type="NCBI Taxonomy" id="595255"/>
    <lineage>
        <taxon>Eukaryota</taxon>
        <taxon>Fungi</taxon>
        <taxon>Dikarya</taxon>
        <taxon>Ascomycota</taxon>
        <taxon>Pezizomycotina</taxon>
        <taxon>Sordariomycetes</taxon>
        <taxon>Hypocreomycetidae</taxon>
        <taxon>Hypocreales</taxon>
        <taxon>Nectriaceae</taxon>
        <taxon>Cylindrodendrum</taxon>
    </lineage>
</organism>
<name>A0A9P5H300_9HYPO</name>
<dbReference type="PANTHER" id="PTHR45348:SF2">
    <property type="entry name" value="ZINC-TYPE ALCOHOL DEHYDROGENASE-LIKE PROTEIN C2E1P3.01"/>
    <property type="match status" value="1"/>
</dbReference>
<dbReference type="CDD" id="cd08249">
    <property type="entry name" value="enoyl_reductase_like"/>
    <property type="match status" value="1"/>
</dbReference>
<dbReference type="InterPro" id="IPR047122">
    <property type="entry name" value="Trans-enoyl_RdTase-like"/>
</dbReference>
<evidence type="ECO:0000256" key="1">
    <source>
        <dbReference type="ARBA" id="ARBA00008072"/>
    </source>
</evidence>
<dbReference type="Proteomes" id="UP000722485">
    <property type="component" value="Unassembled WGS sequence"/>
</dbReference>
<dbReference type="SUPFAM" id="SSF50129">
    <property type="entry name" value="GroES-like"/>
    <property type="match status" value="1"/>
</dbReference>
<dbReference type="SUPFAM" id="SSF51735">
    <property type="entry name" value="NAD(P)-binding Rossmann-fold domains"/>
    <property type="match status" value="1"/>
</dbReference>
<dbReference type="OrthoDB" id="48317at2759"/>
<gene>
    <name evidence="4" type="ORF">G7Z17_g11377</name>
</gene>
<comment type="similarity">
    <text evidence="1">Belongs to the zinc-containing alcohol dehydrogenase family.</text>
</comment>
<dbReference type="SMART" id="SM00829">
    <property type="entry name" value="PKS_ER"/>
    <property type="match status" value="1"/>
</dbReference>
<reference evidence="4" key="1">
    <citation type="submission" date="2020-03" db="EMBL/GenBank/DDBJ databases">
        <title>Draft Genome Sequence of Cylindrodendrum hubeiense.</title>
        <authorList>
            <person name="Buettner E."/>
            <person name="Kellner H."/>
        </authorList>
    </citation>
    <scope>NUCLEOTIDE SEQUENCE</scope>
    <source>
        <strain evidence="4">IHI 201604</strain>
    </source>
</reference>
<sequence>MATSNKAAYLTRPDGSPIAVLSAPVPKPGPNEVLIRTHAVAINPVDSVKQVVGKMMFSWLEYPLILGSDVAGEVIETGPGSRFQKGDRVIALALGMDKRGKGSSEGGFQETMVARDSLTAKIPDNVSFADAVVVPLGACTAACGLFQKDQLALEPLHVRKGRVHTGKTVLIWGASTSVGNNAVQLAVAAGYDVIATASPKNWDAVRRLGAVDVFDYRSPTAVGDIIAAFEGRQCAGALAIGQGSQGKCIDIISQVPGATQFVSQASVDTPGPFPTTALAKVPFITKFLWSRLAMQVKIWRSGVGCKFIFGSDIVEWDAKERMVFRYLEDALREAEYATCPEPMIVGNGLDKIQEGLDIIRAGVSSKKVVVTLE</sequence>
<dbReference type="InterPro" id="IPR011032">
    <property type="entry name" value="GroES-like_sf"/>
</dbReference>
<accession>A0A9P5H300</accession>
<keyword evidence="5" id="KW-1185">Reference proteome</keyword>
<dbReference type="EMBL" id="JAANBB010000424">
    <property type="protein sequence ID" value="KAF7542667.1"/>
    <property type="molecule type" value="Genomic_DNA"/>
</dbReference>
<dbReference type="GO" id="GO:0016651">
    <property type="term" value="F:oxidoreductase activity, acting on NAD(P)H"/>
    <property type="evidence" value="ECO:0007669"/>
    <property type="project" value="InterPro"/>
</dbReference>
<dbReference type="PANTHER" id="PTHR45348">
    <property type="entry name" value="HYPOTHETICAL OXIDOREDUCTASE (EUROFUNG)"/>
    <property type="match status" value="1"/>
</dbReference>
<evidence type="ECO:0000256" key="2">
    <source>
        <dbReference type="ARBA" id="ARBA00023002"/>
    </source>
</evidence>
<dbReference type="Gene3D" id="3.90.180.10">
    <property type="entry name" value="Medium-chain alcohol dehydrogenases, catalytic domain"/>
    <property type="match status" value="1"/>
</dbReference>
<keyword evidence="2" id="KW-0560">Oxidoreductase</keyword>
<dbReference type="Gene3D" id="3.40.50.720">
    <property type="entry name" value="NAD(P)-binding Rossmann-like Domain"/>
    <property type="match status" value="1"/>
</dbReference>
<evidence type="ECO:0000259" key="3">
    <source>
        <dbReference type="SMART" id="SM00829"/>
    </source>
</evidence>
<comment type="caution">
    <text evidence="4">The sequence shown here is derived from an EMBL/GenBank/DDBJ whole genome shotgun (WGS) entry which is preliminary data.</text>
</comment>
<evidence type="ECO:0000313" key="4">
    <source>
        <dbReference type="EMBL" id="KAF7542667.1"/>
    </source>
</evidence>
<dbReference type="InterPro" id="IPR036291">
    <property type="entry name" value="NAD(P)-bd_dom_sf"/>
</dbReference>
<feature type="domain" description="Enoyl reductase (ER)" evidence="3">
    <location>
        <begin position="15"/>
        <end position="370"/>
    </location>
</feature>
<dbReference type="InterPro" id="IPR020843">
    <property type="entry name" value="ER"/>
</dbReference>
<dbReference type="AlphaFoldDB" id="A0A9P5H300"/>
<dbReference type="InterPro" id="IPR013154">
    <property type="entry name" value="ADH-like_N"/>
</dbReference>
<evidence type="ECO:0000313" key="5">
    <source>
        <dbReference type="Proteomes" id="UP000722485"/>
    </source>
</evidence>